<dbReference type="PANTHER" id="PTHR43537:SF45">
    <property type="entry name" value="GNTR FAMILY REGULATORY PROTEIN"/>
    <property type="match status" value="1"/>
</dbReference>
<dbReference type="SMART" id="SM00895">
    <property type="entry name" value="FCD"/>
    <property type="match status" value="1"/>
</dbReference>
<feature type="compositionally biased region" description="Basic residues" evidence="4">
    <location>
        <begin position="1"/>
        <end position="17"/>
    </location>
</feature>
<dbReference type="CDD" id="cd07377">
    <property type="entry name" value="WHTH_GntR"/>
    <property type="match status" value="1"/>
</dbReference>
<dbReference type="PRINTS" id="PR00035">
    <property type="entry name" value="HTHGNTR"/>
</dbReference>
<dbReference type="STRING" id="266779.Meso_1829"/>
<dbReference type="GO" id="GO:0003700">
    <property type="term" value="F:DNA-binding transcription factor activity"/>
    <property type="evidence" value="ECO:0007669"/>
    <property type="project" value="InterPro"/>
</dbReference>
<sequence length="246" mass="28178">MHSNSKRSVKNATRPKHSNPDAGQKSGSITDRVYEEVKLMAMTYRFRPGERINEVLLAEQLQVSRTPLREALNRLSSEGYISVAPNRGFIGRELDPTEIQGLFELRSILEQGIVRLACERASDEELEALKLFADDQAANWREKPTLQNPRDDEEFHLRIARMTGNAELVKALEQINGRIHFVRWIDLRLRPPPPGVRHNGEFIDMLMRRDADACAKRIATMINRRYDEIVEVIRAGIADIYVGAEF</sequence>
<feature type="region of interest" description="Disordered" evidence="4">
    <location>
        <begin position="1"/>
        <end position="29"/>
    </location>
</feature>
<dbReference type="HOGENOM" id="CLU_017584_5_2_5"/>
<dbReference type="InterPro" id="IPR000524">
    <property type="entry name" value="Tscrpt_reg_HTH_GntR"/>
</dbReference>
<dbReference type="SUPFAM" id="SSF48008">
    <property type="entry name" value="GntR ligand-binding domain-like"/>
    <property type="match status" value="1"/>
</dbReference>
<evidence type="ECO:0000313" key="6">
    <source>
        <dbReference type="EMBL" id="ABG63222.1"/>
    </source>
</evidence>
<dbReference type="EMBL" id="CP000390">
    <property type="protein sequence ID" value="ABG63222.1"/>
    <property type="molecule type" value="Genomic_DNA"/>
</dbReference>
<dbReference type="SMART" id="SM00345">
    <property type="entry name" value="HTH_GNTR"/>
    <property type="match status" value="1"/>
</dbReference>
<dbReference type="Gene3D" id="1.20.120.530">
    <property type="entry name" value="GntR ligand-binding domain-like"/>
    <property type="match status" value="1"/>
</dbReference>
<keyword evidence="3" id="KW-0804">Transcription</keyword>
<dbReference type="KEGG" id="mes:Meso_1829"/>
<evidence type="ECO:0000259" key="5">
    <source>
        <dbReference type="PROSITE" id="PS50949"/>
    </source>
</evidence>
<dbReference type="SUPFAM" id="SSF46785">
    <property type="entry name" value="Winged helix' DNA-binding domain"/>
    <property type="match status" value="1"/>
</dbReference>
<dbReference type="InterPro" id="IPR008920">
    <property type="entry name" value="TF_FadR/GntR_C"/>
</dbReference>
<dbReference type="Pfam" id="PF00392">
    <property type="entry name" value="GntR"/>
    <property type="match status" value="1"/>
</dbReference>
<reference evidence="6" key="1">
    <citation type="submission" date="2006-06" db="EMBL/GenBank/DDBJ databases">
        <title>Complete sequence of chromosome of Chelativorans sp. BNC1.</title>
        <authorList>
            <consortium name="US DOE Joint Genome Institute"/>
            <person name="Copeland A."/>
            <person name="Lucas S."/>
            <person name="Lapidus A."/>
            <person name="Barry K."/>
            <person name="Detter J.C."/>
            <person name="Glavina del Rio T."/>
            <person name="Hammon N."/>
            <person name="Israni S."/>
            <person name="Dalin E."/>
            <person name="Tice H."/>
            <person name="Pitluck S."/>
            <person name="Chertkov O."/>
            <person name="Brettin T."/>
            <person name="Bruce D."/>
            <person name="Han C."/>
            <person name="Tapia R."/>
            <person name="Gilna P."/>
            <person name="Schmutz J."/>
            <person name="Larimer F."/>
            <person name="Land M."/>
            <person name="Hauser L."/>
            <person name="Kyrpides N."/>
            <person name="Mikhailova N."/>
            <person name="Richardson P."/>
        </authorList>
    </citation>
    <scope>NUCLEOTIDE SEQUENCE</scope>
    <source>
        <strain evidence="6">BNC1</strain>
    </source>
</reference>
<protein>
    <submittedName>
        <fullName evidence="6">Transcriptional regulator, GntR family</fullName>
    </submittedName>
</protein>
<feature type="domain" description="HTH gntR-type" evidence="5">
    <location>
        <begin position="27"/>
        <end position="94"/>
    </location>
</feature>
<proteinExistence type="predicted"/>
<dbReference type="GO" id="GO:0003677">
    <property type="term" value="F:DNA binding"/>
    <property type="evidence" value="ECO:0007669"/>
    <property type="project" value="UniProtKB-KW"/>
</dbReference>
<evidence type="ECO:0000256" key="2">
    <source>
        <dbReference type="ARBA" id="ARBA00023125"/>
    </source>
</evidence>
<name>Q11HA3_CHESB</name>
<accession>Q11HA3</accession>
<dbReference type="PANTHER" id="PTHR43537">
    <property type="entry name" value="TRANSCRIPTIONAL REGULATOR, GNTR FAMILY"/>
    <property type="match status" value="1"/>
</dbReference>
<evidence type="ECO:0000256" key="1">
    <source>
        <dbReference type="ARBA" id="ARBA00023015"/>
    </source>
</evidence>
<dbReference type="Gene3D" id="1.10.10.10">
    <property type="entry name" value="Winged helix-like DNA-binding domain superfamily/Winged helix DNA-binding domain"/>
    <property type="match status" value="1"/>
</dbReference>
<dbReference type="InterPro" id="IPR011711">
    <property type="entry name" value="GntR_C"/>
</dbReference>
<keyword evidence="2" id="KW-0238">DNA-binding</keyword>
<dbReference type="eggNOG" id="COG1802">
    <property type="taxonomic scope" value="Bacteria"/>
</dbReference>
<dbReference type="AlphaFoldDB" id="Q11HA3"/>
<evidence type="ECO:0000256" key="4">
    <source>
        <dbReference type="SAM" id="MobiDB-lite"/>
    </source>
</evidence>
<dbReference type="InterPro" id="IPR036388">
    <property type="entry name" value="WH-like_DNA-bd_sf"/>
</dbReference>
<keyword evidence="1" id="KW-0805">Transcription regulation</keyword>
<dbReference type="Pfam" id="PF07729">
    <property type="entry name" value="FCD"/>
    <property type="match status" value="1"/>
</dbReference>
<dbReference type="PROSITE" id="PS50949">
    <property type="entry name" value="HTH_GNTR"/>
    <property type="match status" value="1"/>
</dbReference>
<organism evidence="6">
    <name type="scientific">Chelativorans sp. (strain BNC1)</name>
    <dbReference type="NCBI Taxonomy" id="266779"/>
    <lineage>
        <taxon>Bacteria</taxon>
        <taxon>Pseudomonadati</taxon>
        <taxon>Pseudomonadota</taxon>
        <taxon>Alphaproteobacteria</taxon>
        <taxon>Hyphomicrobiales</taxon>
        <taxon>Phyllobacteriaceae</taxon>
        <taxon>Chelativorans</taxon>
    </lineage>
</organism>
<dbReference type="InterPro" id="IPR036390">
    <property type="entry name" value="WH_DNA-bd_sf"/>
</dbReference>
<evidence type="ECO:0000256" key="3">
    <source>
        <dbReference type="ARBA" id="ARBA00023163"/>
    </source>
</evidence>
<gene>
    <name evidence="6" type="ordered locus">Meso_1829</name>
</gene>